<dbReference type="CDD" id="cd00067">
    <property type="entry name" value="GAL4"/>
    <property type="match status" value="1"/>
</dbReference>
<sequence length="394" mass="42957">MSLIRSTCDRCYAAKTRCTKDASSKRCHKCIRSGEVCNYSPRGQAGRPLGCGIGRSSSSSQRPTPAMSADTRSVTLPTSFDCSPDLFSNLPTEENTAAYPWDHQPSLDDYGQLLLPLDEAMHGGTYTTSNESSNAAADFFSSLEPSSAQSSSSGPHQDTNSSSEAPSAAASPRSESLHGRLVATHSELIALSESLAVSFSMTDDMDVIYRLSADMTDILQRLRKSGLCYPPTPVAKCHGMTSLLILGCYSYLLEAYELAMEKLRHEVRDTGSLTARQQRAASPERAPRINIGGIRLQLSRKSAAEIHLQLVSQTAQNLRDSLRQFVKQTAAPRCSMDLDDDDESVASNHSGSRTREMDRGDTIAILTTLAEQELRRREGSIFQYIHESAAKETA</sequence>
<evidence type="ECO:0000313" key="3">
    <source>
        <dbReference type="EMBL" id="PQK11337.1"/>
    </source>
</evidence>
<proteinExistence type="predicted"/>
<feature type="compositionally biased region" description="Low complexity" evidence="2">
    <location>
        <begin position="141"/>
        <end position="153"/>
    </location>
</feature>
<reference evidence="3 4" key="1">
    <citation type="submission" date="2016-07" db="EMBL/GenBank/DDBJ databases">
        <title>Comparative genomics of the entomopathogenic fungus Beauveria bassiana.</title>
        <authorList>
            <person name="Valero Jimenez C.A."/>
            <person name="Zwaan B.J."/>
            <person name="Van Kan J.A."/>
            <person name="Takken W."/>
            <person name="Debets A.J."/>
            <person name="Schoustra S.E."/>
            <person name="Koenraadt C.J."/>
        </authorList>
    </citation>
    <scope>NUCLEOTIDE SEQUENCE [LARGE SCALE GENOMIC DNA]</scope>
    <source>
        <strain evidence="3 4">ARSEF 8028</strain>
    </source>
</reference>
<evidence type="ECO:0000313" key="4">
    <source>
        <dbReference type="Proteomes" id="UP000237441"/>
    </source>
</evidence>
<evidence type="ECO:0000256" key="1">
    <source>
        <dbReference type="ARBA" id="ARBA00023242"/>
    </source>
</evidence>
<protein>
    <recommendedName>
        <fullName evidence="5">Zn(2)-C6 fungal-type domain-containing protein</fullName>
    </recommendedName>
</protein>
<gene>
    <name evidence="3" type="ORF">BB8028_0002g16550</name>
</gene>
<name>A0A2S7Y5H7_BEABA</name>
<evidence type="ECO:0000256" key="2">
    <source>
        <dbReference type="SAM" id="MobiDB-lite"/>
    </source>
</evidence>
<feature type="region of interest" description="Disordered" evidence="2">
    <location>
        <begin position="336"/>
        <end position="357"/>
    </location>
</feature>
<evidence type="ECO:0008006" key="5">
    <source>
        <dbReference type="Google" id="ProtNLM"/>
    </source>
</evidence>
<dbReference type="GO" id="GO:0000981">
    <property type="term" value="F:DNA-binding transcription factor activity, RNA polymerase II-specific"/>
    <property type="evidence" value="ECO:0007669"/>
    <property type="project" value="InterPro"/>
</dbReference>
<feature type="compositionally biased region" description="Low complexity" evidence="2">
    <location>
        <begin position="161"/>
        <end position="174"/>
    </location>
</feature>
<dbReference type="AlphaFoldDB" id="A0A2S7Y5H7"/>
<dbReference type="Proteomes" id="UP000237441">
    <property type="component" value="Unassembled WGS sequence"/>
</dbReference>
<dbReference type="OrthoDB" id="4869961at2759"/>
<dbReference type="GO" id="GO:0008270">
    <property type="term" value="F:zinc ion binding"/>
    <property type="evidence" value="ECO:0007669"/>
    <property type="project" value="InterPro"/>
</dbReference>
<dbReference type="EMBL" id="JRHA01000002">
    <property type="protein sequence ID" value="PQK11337.1"/>
    <property type="molecule type" value="Genomic_DNA"/>
</dbReference>
<keyword evidence="1" id="KW-0539">Nucleus</keyword>
<feature type="region of interest" description="Disordered" evidence="2">
    <location>
        <begin position="54"/>
        <end position="75"/>
    </location>
</feature>
<organism evidence="3 4">
    <name type="scientific">Beauveria bassiana</name>
    <name type="common">White muscardine disease fungus</name>
    <name type="synonym">Tritirachium shiotae</name>
    <dbReference type="NCBI Taxonomy" id="176275"/>
    <lineage>
        <taxon>Eukaryota</taxon>
        <taxon>Fungi</taxon>
        <taxon>Dikarya</taxon>
        <taxon>Ascomycota</taxon>
        <taxon>Pezizomycotina</taxon>
        <taxon>Sordariomycetes</taxon>
        <taxon>Hypocreomycetidae</taxon>
        <taxon>Hypocreales</taxon>
        <taxon>Cordycipitaceae</taxon>
        <taxon>Beauveria</taxon>
    </lineage>
</organism>
<dbReference type="InterPro" id="IPR036864">
    <property type="entry name" value="Zn2-C6_fun-type_DNA-bd_sf"/>
</dbReference>
<feature type="region of interest" description="Disordered" evidence="2">
    <location>
        <begin position="141"/>
        <end position="177"/>
    </location>
</feature>
<dbReference type="InterPro" id="IPR001138">
    <property type="entry name" value="Zn2Cys6_DnaBD"/>
</dbReference>
<dbReference type="SUPFAM" id="SSF57701">
    <property type="entry name" value="Zn2/Cys6 DNA-binding domain"/>
    <property type="match status" value="1"/>
</dbReference>
<accession>A0A2S7Y5H7</accession>
<comment type="caution">
    <text evidence="3">The sequence shown here is derived from an EMBL/GenBank/DDBJ whole genome shotgun (WGS) entry which is preliminary data.</text>
</comment>